<keyword evidence="1" id="KW-1133">Transmembrane helix</keyword>
<name>A0AAP2DCJ6_9BACT</name>
<dbReference type="AlphaFoldDB" id="A0AAP2DCJ6"/>
<protein>
    <submittedName>
        <fullName evidence="2">Exosortase F system-associated protein</fullName>
    </submittedName>
</protein>
<feature type="transmembrane region" description="Helical" evidence="1">
    <location>
        <begin position="49"/>
        <end position="68"/>
    </location>
</feature>
<keyword evidence="1" id="KW-0472">Membrane</keyword>
<proteinExistence type="predicted"/>
<dbReference type="InterPro" id="IPR026414">
    <property type="entry name" value="ExosoTase_F-assoc_memb"/>
</dbReference>
<comment type="caution">
    <text evidence="2">The sequence shown here is derived from an EMBL/GenBank/DDBJ whole genome shotgun (WGS) entry which is preliminary data.</text>
</comment>
<keyword evidence="3" id="KW-1185">Reference proteome</keyword>
<evidence type="ECO:0000313" key="3">
    <source>
        <dbReference type="Proteomes" id="UP001319180"/>
    </source>
</evidence>
<feature type="transmembrane region" description="Helical" evidence="1">
    <location>
        <begin position="75"/>
        <end position="94"/>
    </location>
</feature>
<accession>A0AAP2DCJ6</accession>
<feature type="transmembrane region" description="Helical" evidence="1">
    <location>
        <begin position="106"/>
        <end position="129"/>
    </location>
</feature>
<keyword evidence="1" id="KW-0812">Transmembrane</keyword>
<evidence type="ECO:0000313" key="2">
    <source>
        <dbReference type="EMBL" id="MBT1688315.1"/>
    </source>
</evidence>
<reference evidence="2 3" key="1">
    <citation type="submission" date="2021-05" db="EMBL/GenBank/DDBJ databases">
        <title>A Polyphasic approach of four new species of the genus Ohtaekwangia: Ohtaekwangia histidinii sp. nov., Ohtaekwangia cretensis sp. nov., Ohtaekwangia indiensis sp. nov., Ohtaekwangia reichenbachii sp. nov. from diverse environment.</title>
        <authorList>
            <person name="Octaviana S."/>
        </authorList>
    </citation>
    <scope>NUCLEOTIDE SEQUENCE [LARGE SCALE GENOMIC DNA]</scope>
    <source>
        <strain evidence="2 3">PWU37</strain>
    </source>
</reference>
<evidence type="ECO:0000256" key="1">
    <source>
        <dbReference type="SAM" id="Phobius"/>
    </source>
</evidence>
<gene>
    <name evidence="2" type="ORF">KK078_17220</name>
</gene>
<sequence>MPEQDLTRRWLVGGVCATGLVLVFLFQRLDLAGSLHLVTAPVYKFLINRTVRFLLNDLLAIGLLYALFYERKYVIFALWTQLVGTALFLMPYFILKLYFPSYNGPLISYLHRLILNPTLLLLLIPAFYYQRSRSM</sequence>
<feature type="transmembrane region" description="Helical" evidence="1">
    <location>
        <begin position="12"/>
        <end position="29"/>
    </location>
</feature>
<dbReference type="Proteomes" id="UP001319180">
    <property type="component" value="Unassembled WGS sequence"/>
</dbReference>
<organism evidence="2 3">
    <name type="scientific">Dawidia soli</name>
    <dbReference type="NCBI Taxonomy" id="2782352"/>
    <lineage>
        <taxon>Bacteria</taxon>
        <taxon>Pseudomonadati</taxon>
        <taxon>Bacteroidota</taxon>
        <taxon>Cytophagia</taxon>
        <taxon>Cytophagales</taxon>
        <taxon>Chryseotaleaceae</taxon>
        <taxon>Dawidia</taxon>
    </lineage>
</organism>
<dbReference type="RefSeq" id="WP_254091543.1">
    <property type="nucleotide sequence ID" value="NZ_JAHESC010000025.1"/>
</dbReference>
<dbReference type="EMBL" id="JAHESC010000025">
    <property type="protein sequence ID" value="MBT1688315.1"/>
    <property type="molecule type" value="Genomic_DNA"/>
</dbReference>
<dbReference type="NCBIfam" id="TIGR04127">
    <property type="entry name" value="flavo_near_exo"/>
    <property type="match status" value="1"/>
</dbReference>